<feature type="region of interest" description="Disordered" evidence="1">
    <location>
        <begin position="83"/>
        <end position="113"/>
    </location>
</feature>
<dbReference type="SUPFAM" id="SSF54236">
    <property type="entry name" value="Ubiquitin-like"/>
    <property type="match status" value="1"/>
</dbReference>
<feature type="domain" description="Ubiquitin-like" evidence="2">
    <location>
        <begin position="35"/>
        <end position="110"/>
    </location>
</feature>
<dbReference type="InterPro" id="IPR029071">
    <property type="entry name" value="Ubiquitin-like_domsf"/>
</dbReference>
<dbReference type="InterPro" id="IPR022617">
    <property type="entry name" value="Rad60/SUMO-like_dom"/>
</dbReference>
<feature type="compositionally biased region" description="Basic and acidic residues" evidence="1">
    <location>
        <begin position="18"/>
        <end position="30"/>
    </location>
</feature>
<evidence type="ECO:0000259" key="2">
    <source>
        <dbReference type="PROSITE" id="PS50053"/>
    </source>
</evidence>
<evidence type="ECO:0000313" key="4">
    <source>
        <dbReference type="Proteomes" id="UP001485043"/>
    </source>
</evidence>
<dbReference type="Gene3D" id="3.10.20.90">
    <property type="entry name" value="Phosphatidylinositol 3-kinase Catalytic Subunit, Chain A, domain 1"/>
    <property type="match status" value="1"/>
</dbReference>
<protein>
    <recommendedName>
        <fullName evidence="2">Ubiquitin-like domain-containing protein</fullName>
    </recommendedName>
</protein>
<dbReference type="PANTHER" id="PTHR10562">
    <property type="entry name" value="SMALL UBIQUITIN-RELATED MODIFIER"/>
    <property type="match status" value="1"/>
</dbReference>
<dbReference type="Proteomes" id="UP001485043">
    <property type="component" value="Unassembled WGS sequence"/>
</dbReference>
<keyword evidence="4" id="KW-1185">Reference proteome</keyword>
<dbReference type="AlphaFoldDB" id="A0AAW1THG0"/>
<gene>
    <name evidence="3" type="ORF">WJX84_002569</name>
</gene>
<dbReference type="InterPro" id="IPR000626">
    <property type="entry name" value="Ubiquitin-like_dom"/>
</dbReference>
<comment type="caution">
    <text evidence="3">The sequence shown here is derived from an EMBL/GenBank/DDBJ whole genome shotgun (WGS) entry which is preliminary data.</text>
</comment>
<feature type="region of interest" description="Disordered" evidence="1">
    <location>
        <begin position="1"/>
        <end position="30"/>
    </location>
</feature>
<accession>A0AAW1THG0</accession>
<organism evidence="3 4">
    <name type="scientific">Apatococcus fuscideae</name>
    <dbReference type="NCBI Taxonomy" id="2026836"/>
    <lineage>
        <taxon>Eukaryota</taxon>
        <taxon>Viridiplantae</taxon>
        <taxon>Chlorophyta</taxon>
        <taxon>core chlorophytes</taxon>
        <taxon>Trebouxiophyceae</taxon>
        <taxon>Chlorellales</taxon>
        <taxon>Chlorellaceae</taxon>
        <taxon>Apatococcus</taxon>
    </lineage>
</organism>
<sequence>MRGNLLHAGRAPPLNVKMADETSGEAKPKVETQSLQLVVKDQHGGEVHFKVKVTTKFEKIMNAYCTKKSLDSKVMRFMYEGERINGEQTPQELEMEDGDQIDANQEQLGGCWR</sequence>
<dbReference type="EMBL" id="JALJOV010000051">
    <property type="protein sequence ID" value="KAK9867992.1"/>
    <property type="molecule type" value="Genomic_DNA"/>
</dbReference>
<dbReference type="PROSITE" id="PS50053">
    <property type="entry name" value="UBIQUITIN_2"/>
    <property type="match status" value="1"/>
</dbReference>
<proteinExistence type="predicted"/>
<reference evidence="3 4" key="1">
    <citation type="journal article" date="2024" name="Nat. Commun.">
        <title>Phylogenomics reveals the evolutionary origins of lichenization in chlorophyte algae.</title>
        <authorList>
            <person name="Puginier C."/>
            <person name="Libourel C."/>
            <person name="Otte J."/>
            <person name="Skaloud P."/>
            <person name="Haon M."/>
            <person name="Grisel S."/>
            <person name="Petersen M."/>
            <person name="Berrin J.G."/>
            <person name="Delaux P.M."/>
            <person name="Dal Grande F."/>
            <person name="Keller J."/>
        </authorList>
    </citation>
    <scope>NUCLEOTIDE SEQUENCE [LARGE SCALE GENOMIC DNA]</scope>
    <source>
        <strain evidence="3 4">SAG 2523</strain>
    </source>
</reference>
<evidence type="ECO:0000313" key="3">
    <source>
        <dbReference type="EMBL" id="KAK9867992.1"/>
    </source>
</evidence>
<name>A0AAW1THG0_9CHLO</name>
<evidence type="ECO:0000256" key="1">
    <source>
        <dbReference type="SAM" id="MobiDB-lite"/>
    </source>
</evidence>
<dbReference type="Pfam" id="PF11976">
    <property type="entry name" value="Rad60-SLD"/>
    <property type="match status" value="1"/>
</dbReference>